<reference evidence="6 9" key="2">
    <citation type="submission" date="2021-01" db="EMBL/GenBank/DDBJ databases">
        <title>FDA dAtabase for Regulatory Grade micrObial Sequences (FDA-ARGOS): Supporting development and validation of Infectious Disease Dx tests.</title>
        <authorList>
            <person name="Sproer C."/>
            <person name="Gronow S."/>
            <person name="Severitt S."/>
            <person name="Schroder I."/>
            <person name="Tallon L."/>
            <person name="Sadzewicz L."/>
            <person name="Zhao X."/>
            <person name="Boylan J."/>
            <person name="Ott S."/>
            <person name="Bowen H."/>
            <person name="Vavikolanu K."/>
            <person name="Mehta A."/>
            <person name="Aluvathingal J."/>
            <person name="Nadendla S."/>
            <person name="Lowell S."/>
            <person name="Myers T."/>
            <person name="Yan Y."/>
            <person name="Sichtig H."/>
        </authorList>
    </citation>
    <scope>NUCLEOTIDE SEQUENCE [LARGE SCALE GENOMIC DNA]</scope>
    <source>
        <strain evidence="6 9">FDAARGOS_1131</strain>
    </source>
</reference>
<keyword evidence="2 7" id="KW-0378">Hydrolase</keyword>
<dbReference type="Pfam" id="PF00270">
    <property type="entry name" value="DEAD"/>
    <property type="match status" value="1"/>
</dbReference>
<dbReference type="OrthoDB" id="1118340at2"/>
<dbReference type="PROSITE" id="PS51192">
    <property type="entry name" value="HELICASE_ATP_BIND_1"/>
    <property type="match status" value="1"/>
</dbReference>
<evidence type="ECO:0000256" key="1">
    <source>
        <dbReference type="ARBA" id="ARBA00022741"/>
    </source>
</evidence>
<dbReference type="Proteomes" id="UP000255024">
    <property type="component" value="Unassembled WGS sequence"/>
</dbReference>
<dbReference type="SUPFAM" id="SSF52540">
    <property type="entry name" value="P-loop containing nucleoside triphosphate hydrolases"/>
    <property type="match status" value="1"/>
</dbReference>
<evidence type="ECO:0000256" key="2">
    <source>
        <dbReference type="ARBA" id="ARBA00022801"/>
    </source>
</evidence>
<proteinExistence type="predicted"/>
<organism evidence="7 8">
    <name type="scientific">Myroides odoratus</name>
    <name type="common">Flavobacterium odoratum</name>
    <dbReference type="NCBI Taxonomy" id="256"/>
    <lineage>
        <taxon>Bacteria</taxon>
        <taxon>Pseudomonadati</taxon>
        <taxon>Bacteroidota</taxon>
        <taxon>Flavobacteriia</taxon>
        <taxon>Flavobacteriales</taxon>
        <taxon>Flavobacteriaceae</taxon>
        <taxon>Myroides</taxon>
    </lineage>
</organism>
<dbReference type="GeneID" id="93528561"/>
<reference evidence="7 8" key="1">
    <citation type="submission" date="2018-06" db="EMBL/GenBank/DDBJ databases">
        <authorList>
            <consortium name="Pathogen Informatics"/>
            <person name="Doyle S."/>
        </authorList>
    </citation>
    <scope>NUCLEOTIDE SEQUENCE [LARGE SCALE GENOMIC DNA]</scope>
    <source>
        <strain evidence="7 8">NCTC11179</strain>
    </source>
</reference>
<keyword evidence="8" id="KW-1185">Reference proteome</keyword>
<dbReference type="EMBL" id="UGQL01000001">
    <property type="protein sequence ID" value="STZ28240.1"/>
    <property type="molecule type" value="Genomic_DNA"/>
</dbReference>
<protein>
    <submittedName>
        <fullName evidence="7">Cold-shock DEAD box protein A</fullName>
        <ecNumber evidence="7">3.6.4.13</ecNumber>
    </submittedName>
    <submittedName>
        <fullName evidence="6">DEAD/DEAH box helicase</fullName>
    </submittedName>
</protein>
<dbReference type="GO" id="GO:0003724">
    <property type="term" value="F:RNA helicase activity"/>
    <property type="evidence" value="ECO:0007669"/>
    <property type="project" value="UniProtKB-EC"/>
</dbReference>
<dbReference type="Gene3D" id="3.40.50.300">
    <property type="entry name" value="P-loop containing nucleotide triphosphate hydrolases"/>
    <property type="match status" value="1"/>
</dbReference>
<feature type="domain" description="Helicase ATP-binding" evidence="5">
    <location>
        <begin position="30"/>
        <end position="180"/>
    </location>
</feature>
<evidence type="ECO:0000313" key="8">
    <source>
        <dbReference type="Proteomes" id="UP000255024"/>
    </source>
</evidence>
<evidence type="ECO:0000313" key="6">
    <source>
        <dbReference type="EMBL" id="QQT99101.1"/>
    </source>
</evidence>
<dbReference type="GO" id="GO:0005524">
    <property type="term" value="F:ATP binding"/>
    <property type="evidence" value="ECO:0007669"/>
    <property type="project" value="UniProtKB-KW"/>
</dbReference>
<sequence length="212" mass="24578">MKLKKIHPVLQNNLSQLGFEEPTILQKSTFGRIKSGQDFVLIAPKEEGKTTALIIAALQRAEAPVDDMISTRVLIVVKDKFEVERLMEEFDRIGDKMNIRVYGVHDYTDLDDDKNQMSLGNDILIGTAERLNLMFSGAGFDVNQLKMYIIDDIDQQLRNRHEPRLYRLSESIGKTQRIYFGKDYVEALDMFVDKTMAEDVEWLDFYDEEEED</sequence>
<gene>
    <name evidence="7" type="primary">deaD_2</name>
    <name evidence="6" type="ORF">I6I88_12875</name>
    <name evidence="7" type="ORF">NCTC11179_01782</name>
</gene>
<keyword evidence="3 6" id="KW-0347">Helicase</keyword>
<dbReference type="InterPro" id="IPR011545">
    <property type="entry name" value="DEAD/DEAH_box_helicase_dom"/>
</dbReference>
<keyword evidence="4" id="KW-0067">ATP-binding</keyword>
<dbReference type="InterPro" id="IPR027417">
    <property type="entry name" value="P-loop_NTPase"/>
</dbReference>
<dbReference type="PANTHER" id="PTHR47960">
    <property type="entry name" value="DEAD-BOX ATP-DEPENDENT RNA HELICASE 50"/>
    <property type="match status" value="1"/>
</dbReference>
<evidence type="ECO:0000313" key="9">
    <source>
        <dbReference type="Proteomes" id="UP000596202"/>
    </source>
</evidence>
<evidence type="ECO:0000256" key="4">
    <source>
        <dbReference type="ARBA" id="ARBA00022840"/>
    </source>
</evidence>
<dbReference type="EMBL" id="CP068108">
    <property type="protein sequence ID" value="QQT99101.1"/>
    <property type="molecule type" value="Genomic_DNA"/>
</dbReference>
<dbReference type="AlphaFoldDB" id="A0A378RRB2"/>
<name>A0A378RRB2_MYROD</name>
<keyword evidence="1" id="KW-0547">Nucleotide-binding</keyword>
<dbReference type="Proteomes" id="UP000596202">
    <property type="component" value="Chromosome"/>
</dbReference>
<accession>A0A378RRB2</accession>
<evidence type="ECO:0000256" key="3">
    <source>
        <dbReference type="ARBA" id="ARBA00022806"/>
    </source>
</evidence>
<dbReference type="SMART" id="SM00487">
    <property type="entry name" value="DEXDc"/>
    <property type="match status" value="1"/>
</dbReference>
<dbReference type="EC" id="3.6.4.13" evidence="7"/>
<evidence type="ECO:0000259" key="5">
    <source>
        <dbReference type="PROSITE" id="PS51192"/>
    </source>
</evidence>
<dbReference type="RefSeq" id="WP_002986772.1">
    <property type="nucleotide sequence ID" value="NZ_CP068107.1"/>
</dbReference>
<dbReference type="InterPro" id="IPR014001">
    <property type="entry name" value="Helicase_ATP-bd"/>
</dbReference>
<dbReference type="GO" id="GO:0003676">
    <property type="term" value="F:nucleic acid binding"/>
    <property type="evidence" value="ECO:0007669"/>
    <property type="project" value="InterPro"/>
</dbReference>
<evidence type="ECO:0000313" key="7">
    <source>
        <dbReference type="EMBL" id="STZ28240.1"/>
    </source>
</evidence>
<dbReference type="GO" id="GO:0016787">
    <property type="term" value="F:hydrolase activity"/>
    <property type="evidence" value="ECO:0007669"/>
    <property type="project" value="UniProtKB-KW"/>
</dbReference>